<dbReference type="GO" id="GO:0015074">
    <property type="term" value="P:DNA integration"/>
    <property type="evidence" value="ECO:0007669"/>
    <property type="project" value="InterPro"/>
</dbReference>
<accession>A0A085GD71</accession>
<reference evidence="1 2" key="1">
    <citation type="submission" date="2014-05" db="EMBL/GenBank/DDBJ databases">
        <title>ATOL: Assembling a taxonomically balanced genome-scale reconstruction of the evolutionary history of the Enterobacteriaceae.</title>
        <authorList>
            <person name="Plunkett G.III."/>
            <person name="Neeno-Eckwall E.C."/>
            <person name="Glasner J.D."/>
            <person name="Perna N.T."/>
        </authorList>
    </citation>
    <scope>NUCLEOTIDE SEQUENCE [LARGE SCALE GENOMIC DNA]</scope>
    <source>
        <strain evidence="1 2">ATCC 33320</strain>
    </source>
</reference>
<proteinExistence type="predicted"/>
<dbReference type="GO" id="GO:0006310">
    <property type="term" value="P:DNA recombination"/>
    <property type="evidence" value="ECO:0007669"/>
    <property type="project" value="InterPro"/>
</dbReference>
<keyword evidence="2" id="KW-1185">Reference proteome</keyword>
<dbReference type="EMBL" id="JMPI01000030">
    <property type="protein sequence ID" value="KFC81666.1"/>
    <property type="molecule type" value="Genomic_DNA"/>
</dbReference>
<comment type="caution">
    <text evidence="1">The sequence shown here is derived from an EMBL/GenBank/DDBJ whole genome shotgun (WGS) entry which is preliminary data.</text>
</comment>
<organism evidence="1 2">
    <name type="scientific">Buttiauxella agrestis ATCC 33320</name>
    <dbReference type="NCBI Taxonomy" id="1006004"/>
    <lineage>
        <taxon>Bacteria</taxon>
        <taxon>Pseudomonadati</taxon>
        <taxon>Pseudomonadota</taxon>
        <taxon>Gammaproteobacteria</taxon>
        <taxon>Enterobacterales</taxon>
        <taxon>Enterobacteriaceae</taxon>
        <taxon>Buttiauxella</taxon>
    </lineage>
</organism>
<dbReference type="eggNOG" id="COG0582">
    <property type="taxonomic scope" value="Bacteria"/>
</dbReference>
<protein>
    <submittedName>
        <fullName evidence="1">Putative integrase</fullName>
    </submittedName>
</protein>
<dbReference type="InterPro" id="IPR013762">
    <property type="entry name" value="Integrase-like_cat_sf"/>
</dbReference>
<evidence type="ECO:0000313" key="1">
    <source>
        <dbReference type="EMBL" id="KFC81666.1"/>
    </source>
</evidence>
<gene>
    <name evidence="1" type="ORF">GBAG_2454</name>
</gene>
<evidence type="ECO:0000313" key="2">
    <source>
        <dbReference type="Proteomes" id="UP000028653"/>
    </source>
</evidence>
<name>A0A085GD71_9ENTR</name>
<dbReference type="Gene3D" id="1.10.443.10">
    <property type="entry name" value="Intergrase catalytic core"/>
    <property type="match status" value="1"/>
</dbReference>
<dbReference type="AlphaFoldDB" id="A0A085GD71"/>
<dbReference type="STRING" id="1006004.GBAG_2454"/>
<dbReference type="Proteomes" id="UP000028653">
    <property type="component" value="Unassembled WGS sequence"/>
</dbReference>
<dbReference type="GO" id="GO:0003677">
    <property type="term" value="F:DNA binding"/>
    <property type="evidence" value="ECO:0007669"/>
    <property type="project" value="InterPro"/>
</dbReference>
<sequence>MTAGANPNFIASQMGHSNAQMVYQVYGKWMADSDSDQIAILNQKLSSFVPSMPHAKAV</sequence>